<dbReference type="CDD" id="cd07383">
    <property type="entry name" value="MPP_Dcr2"/>
    <property type="match status" value="1"/>
</dbReference>
<dbReference type="GO" id="GO:0016788">
    <property type="term" value="F:hydrolase activity, acting on ester bonds"/>
    <property type="evidence" value="ECO:0007669"/>
    <property type="project" value="TreeGrafter"/>
</dbReference>
<organism evidence="2 3">
    <name type="scientific">Paenibacillus anaericanus</name>
    <dbReference type="NCBI Taxonomy" id="170367"/>
    <lineage>
        <taxon>Bacteria</taxon>
        <taxon>Bacillati</taxon>
        <taxon>Bacillota</taxon>
        <taxon>Bacilli</taxon>
        <taxon>Bacillales</taxon>
        <taxon>Paenibacillaceae</taxon>
        <taxon>Paenibacillus</taxon>
    </lineage>
</organism>
<sequence length="314" mass="35045">MNRLLSFNRNGRFKIVQFSDTEYMDEAGKLNERTAKMMSDVILAEQPDLVVFAGDVIGSLGCKDPEVSFRNVVATPEELNVPWVAIFGNHDSEGGISREHLMDIQLSHAYCVAERTAEHVSGVGNYILKLLDSSGDRSAAALYFLDSGSYSPLPHINGYDWIHRDQIDWYVSQSMDLKDDNGGLPVPALAFLHIPLPEYQEVWNTAVCYGEKRDEVSSPRVNSGLFTAMVEMGDVMGTFAGHDHGNDYWGELHGIRLCYGRSSSYILWDSDIPIGARVIELQEGSRAFESWLHLIDGTIIQEQPAHLPVESNHP</sequence>
<dbReference type="Proteomes" id="UP000279446">
    <property type="component" value="Unassembled WGS sequence"/>
</dbReference>
<dbReference type="OrthoDB" id="9816081at2"/>
<feature type="domain" description="Calcineurin-like phosphoesterase" evidence="1">
    <location>
        <begin position="14"/>
        <end position="244"/>
    </location>
</feature>
<dbReference type="SUPFAM" id="SSF56300">
    <property type="entry name" value="Metallo-dependent phosphatases"/>
    <property type="match status" value="1"/>
</dbReference>
<evidence type="ECO:0000313" key="2">
    <source>
        <dbReference type="EMBL" id="RUT41438.1"/>
    </source>
</evidence>
<dbReference type="PANTHER" id="PTHR32440">
    <property type="entry name" value="PHOSPHATASE DCR2-RELATED-RELATED"/>
    <property type="match status" value="1"/>
</dbReference>
<dbReference type="RefSeq" id="WP_127194506.1">
    <property type="nucleotide sequence ID" value="NZ_RZNY01000030.1"/>
</dbReference>
<keyword evidence="3" id="KW-1185">Reference proteome</keyword>
<dbReference type="InterPro" id="IPR011230">
    <property type="entry name" value="PAP14/16/28/29"/>
</dbReference>
<evidence type="ECO:0000313" key="3">
    <source>
        <dbReference type="Proteomes" id="UP000279446"/>
    </source>
</evidence>
<dbReference type="GO" id="GO:0005737">
    <property type="term" value="C:cytoplasm"/>
    <property type="evidence" value="ECO:0007669"/>
    <property type="project" value="TreeGrafter"/>
</dbReference>
<dbReference type="PIRSF" id="PIRSF030250">
    <property type="entry name" value="Ptase_At2g46880"/>
    <property type="match status" value="1"/>
</dbReference>
<protein>
    <submittedName>
        <fullName evidence="2">Metallophosphoesterase</fullName>
    </submittedName>
</protein>
<dbReference type="AlphaFoldDB" id="A0A3S1DML3"/>
<proteinExistence type="predicted"/>
<accession>A0A3S1DML3</accession>
<name>A0A3S1DML3_9BACL</name>
<evidence type="ECO:0000259" key="1">
    <source>
        <dbReference type="Pfam" id="PF00149"/>
    </source>
</evidence>
<dbReference type="Gene3D" id="3.60.21.10">
    <property type="match status" value="1"/>
</dbReference>
<dbReference type="PANTHER" id="PTHR32440:SF11">
    <property type="entry name" value="METALLOPHOSPHOESTERASE DOMAIN-CONTAINING PROTEIN"/>
    <property type="match status" value="1"/>
</dbReference>
<dbReference type="InterPro" id="IPR004843">
    <property type="entry name" value="Calcineurin-like_PHP"/>
</dbReference>
<gene>
    <name evidence="2" type="ORF">EJP82_23535</name>
</gene>
<reference evidence="2 3" key="1">
    <citation type="submission" date="2018-12" db="EMBL/GenBank/DDBJ databases">
        <authorList>
            <person name="Sun L."/>
            <person name="Chen Z."/>
        </authorList>
    </citation>
    <scope>NUCLEOTIDE SEQUENCE [LARGE SCALE GENOMIC DNA]</scope>
    <source>
        <strain evidence="2 3">DSM 15890</strain>
    </source>
</reference>
<dbReference type="Pfam" id="PF00149">
    <property type="entry name" value="Metallophos"/>
    <property type="match status" value="1"/>
</dbReference>
<dbReference type="EMBL" id="RZNY01000030">
    <property type="protein sequence ID" value="RUT41438.1"/>
    <property type="molecule type" value="Genomic_DNA"/>
</dbReference>
<dbReference type="InterPro" id="IPR029052">
    <property type="entry name" value="Metallo-depent_PP-like"/>
</dbReference>
<comment type="caution">
    <text evidence="2">The sequence shown here is derived from an EMBL/GenBank/DDBJ whole genome shotgun (WGS) entry which is preliminary data.</text>
</comment>